<dbReference type="Pfam" id="PF13920">
    <property type="entry name" value="zf-C3HC4_3"/>
    <property type="match status" value="1"/>
</dbReference>
<dbReference type="PANTHER" id="PTHR22696:SF1">
    <property type="entry name" value="E3 UBIQUITIN-PROTEIN LIGASE RNF26"/>
    <property type="match status" value="1"/>
</dbReference>
<keyword evidence="2" id="KW-0862">Zinc</keyword>
<dbReference type="PANTHER" id="PTHR22696">
    <property type="entry name" value="E3 UBIQUITIN-PROTEIN LIGASE RNF26"/>
    <property type="match status" value="1"/>
</dbReference>
<dbReference type="PROSITE" id="PS50089">
    <property type="entry name" value="ZF_RING_2"/>
    <property type="match status" value="1"/>
</dbReference>
<sequence>MGTRPVQPTPRSRPQRSPLPHEDSGDDSTRSERLLCCICLLREKSVLLQPCNHICLCCPCSMEIMHSSNPNCPLCRAKIRSCVDVYI</sequence>
<dbReference type="GO" id="GO:0006511">
    <property type="term" value="P:ubiquitin-dependent protein catabolic process"/>
    <property type="evidence" value="ECO:0007669"/>
    <property type="project" value="TreeGrafter"/>
</dbReference>
<feature type="region of interest" description="Disordered" evidence="4">
    <location>
        <begin position="1"/>
        <end position="30"/>
    </location>
</feature>
<organism evidence="7 8">
    <name type="scientific">Toxocara canis</name>
    <name type="common">Canine roundworm</name>
    <dbReference type="NCBI Taxonomy" id="6265"/>
    <lineage>
        <taxon>Eukaryota</taxon>
        <taxon>Metazoa</taxon>
        <taxon>Ecdysozoa</taxon>
        <taxon>Nematoda</taxon>
        <taxon>Chromadorea</taxon>
        <taxon>Rhabditida</taxon>
        <taxon>Spirurina</taxon>
        <taxon>Ascaridomorpha</taxon>
        <taxon>Ascaridoidea</taxon>
        <taxon>Toxocaridae</taxon>
        <taxon>Toxocara</taxon>
    </lineage>
</organism>
<evidence type="ECO:0000256" key="4">
    <source>
        <dbReference type="SAM" id="MobiDB-lite"/>
    </source>
</evidence>
<feature type="compositionally biased region" description="Low complexity" evidence="4">
    <location>
        <begin position="1"/>
        <end position="18"/>
    </location>
</feature>
<feature type="compositionally biased region" description="Basic and acidic residues" evidence="4">
    <location>
        <begin position="19"/>
        <end position="30"/>
    </location>
</feature>
<keyword evidence="7" id="KW-1185">Reference proteome</keyword>
<evidence type="ECO:0000259" key="5">
    <source>
        <dbReference type="PROSITE" id="PS50089"/>
    </source>
</evidence>
<dbReference type="SUPFAM" id="SSF57850">
    <property type="entry name" value="RING/U-box"/>
    <property type="match status" value="1"/>
</dbReference>
<gene>
    <name evidence="6" type="ORF">TCNE_LOCUS14992</name>
</gene>
<dbReference type="GO" id="GO:0016567">
    <property type="term" value="P:protein ubiquitination"/>
    <property type="evidence" value="ECO:0007669"/>
    <property type="project" value="TreeGrafter"/>
</dbReference>
<evidence type="ECO:0000313" key="6">
    <source>
        <dbReference type="EMBL" id="VDM46313.1"/>
    </source>
</evidence>
<reference evidence="6 7" key="2">
    <citation type="submission" date="2018-11" db="EMBL/GenBank/DDBJ databases">
        <authorList>
            <consortium name="Pathogen Informatics"/>
        </authorList>
    </citation>
    <scope>NUCLEOTIDE SEQUENCE [LARGE SCALE GENOMIC DNA]</scope>
</reference>
<evidence type="ECO:0000313" key="7">
    <source>
        <dbReference type="Proteomes" id="UP000050794"/>
    </source>
</evidence>
<evidence type="ECO:0000256" key="1">
    <source>
        <dbReference type="ARBA" id="ARBA00022771"/>
    </source>
</evidence>
<dbReference type="AlphaFoldDB" id="A0A183V2M2"/>
<keyword evidence="1 3" id="KW-0863">Zinc-finger</keyword>
<dbReference type="GO" id="GO:0061630">
    <property type="term" value="F:ubiquitin protein ligase activity"/>
    <property type="evidence" value="ECO:0007669"/>
    <property type="project" value="TreeGrafter"/>
</dbReference>
<dbReference type="Gene3D" id="3.30.40.10">
    <property type="entry name" value="Zinc/RING finger domain, C3HC4 (zinc finger)"/>
    <property type="match status" value="1"/>
</dbReference>
<dbReference type="InterPro" id="IPR001841">
    <property type="entry name" value="Znf_RING"/>
</dbReference>
<evidence type="ECO:0000313" key="8">
    <source>
        <dbReference type="WBParaSite" id="TCNE_0001499201-mRNA-1"/>
    </source>
</evidence>
<keyword evidence="1 3" id="KW-0479">Metal-binding</keyword>
<protein>
    <submittedName>
        <fullName evidence="8">RING-type domain-containing protein</fullName>
    </submittedName>
</protein>
<evidence type="ECO:0000256" key="3">
    <source>
        <dbReference type="PROSITE-ProRule" id="PRU00175"/>
    </source>
</evidence>
<proteinExistence type="predicted"/>
<name>A0A183V2M2_TOXCA</name>
<dbReference type="Proteomes" id="UP000050794">
    <property type="component" value="Unassembled WGS sequence"/>
</dbReference>
<dbReference type="GO" id="GO:0008270">
    <property type="term" value="F:zinc ion binding"/>
    <property type="evidence" value="ECO:0007669"/>
    <property type="project" value="UniProtKB-KW"/>
</dbReference>
<dbReference type="InterPro" id="IPR013083">
    <property type="entry name" value="Znf_RING/FYVE/PHD"/>
</dbReference>
<accession>A0A183V2M2</accession>
<evidence type="ECO:0000256" key="2">
    <source>
        <dbReference type="ARBA" id="ARBA00022833"/>
    </source>
</evidence>
<reference evidence="8" key="1">
    <citation type="submission" date="2016-06" db="UniProtKB">
        <authorList>
            <consortium name="WormBaseParasite"/>
        </authorList>
    </citation>
    <scope>IDENTIFICATION</scope>
</reference>
<dbReference type="WBParaSite" id="TCNE_0001499201-mRNA-1">
    <property type="protein sequence ID" value="TCNE_0001499201-mRNA-1"/>
    <property type="gene ID" value="TCNE_0001499201"/>
</dbReference>
<feature type="domain" description="RING-type" evidence="5">
    <location>
        <begin position="36"/>
        <end position="76"/>
    </location>
</feature>
<dbReference type="EMBL" id="UYWY01022571">
    <property type="protein sequence ID" value="VDM46313.1"/>
    <property type="molecule type" value="Genomic_DNA"/>
</dbReference>